<accession>A0A0D6LBP8</accession>
<keyword evidence="4" id="KW-0138">CF(0)</keyword>
<evidence type="ECO:0000256" key="1">
    <source>
        <dbReference type="ARBA" id="ARBA00004273"/>
    </source>
</evidence>
<keyword evidence="8" id="KW-0496">Mitochondrion</keyword>
<evidence type="ECO:0000256" key="8">
    <source>
        <dbReference type="ARBA" id="ARBA00023128"/>
    </source>
</evidence>
<evidence type="ECO:0000256" key="5">
    <source>
        <dbReference type="ARBA" id="ARBA00022781"/>
    </source>
</evidence>
<proteinExistence type="inferred from homology"/>
<dbReference type="GO" id="GO:0005743">
    <property type="term" value="C:mitochondrial inner membrane"/>
    <property type="evidence" value="ECO:0007669"/>
    <property type="project" value="UniProtKB-SubCell"/>
</dbReference>
<dbReference type="EMBL" id="KE125736">
    <property type="protein sequence ID" value="EPB67256.1"/>
    <property type="molecule type" value="Genomic_DNA"/>
</dbReference>
<evidence type="ECO:0000256" key="2">
    <source>
        <dbReference type="ARBA" id="ARBA00007346"/>
    </source>
</evidence>
<keyword evidence="5" id="KW-0375">Hydrogen ion transport</keyword>
<evidence type="ECO:0000313" key="10">
    <source>
        <dbReference type="EMBL" id="EPB67256.1"/>
    </source>
</evidence>
<dbReference type="InterPro" id="IPR008387">
    <property type="entry name" value="ATP_synth_f6_mt"/>
</dbReference>
<dbReference type="GO" id="GO:0015986">
    <property type="term" value="P:proton motive force-driven ATP synthesis"/>
    <property type="evidence" value="ECO:0007669"/>
    <property type="project" value="InterPro"/>
</dbReference>
<comment type="subcellular location">
    <subcellularLocation>
        <location evidence="1">Mitochondrion inner membrane</location>
    </subcellularLocation>
</comment>
<evidence type="ECO:0000256" key="7">
    <source>
        <dbReference type="ARBA" id="ARBA00023065"/>
    </source>
</evidence>
<sequence>MNLRQLVQFTVNISRAQGHHRMFRAVNSVRTLSTSMVSKQDLVQQAFVKKIREYAQKGGDLASSDPAVKKALSDELNRLAAKFQLANADVVGKLPTQFEAPKVDSSVQQLLEGASLQKMIEDVQKQKADYLAAKQAKKAAEAARLAALKQ</sequence>
<keyword evidence="6" id="KW-0999">Mitochondrion inner membrane</keyword>
<dbReference type="PANTHER" id="PTHR12441:SF10">
    <property type="entry name" value="ATP SYNTHASE-COUPLING FACTOR 6, MITOCHONDRIAL"/>
    <property type="match status" value="1"/>
</dbReference>
<dbReference type="Pfam" id="PF05511">
    <property type="entry name" value="ATP-synt_F6"/>
    <property type="match status" value="1"/>
</dbReference>
<protein>
    <submittedName>
        <fullName evidence="10">Uncharacterized protein</fullName>
    </submittedName>
</protein>
<gene>
    <name evidence="10" type="ORF">ANCCEY_13655</name>
</gene>
<dbReference type="AlphaFoldDB" id="A0A0D6LBP8"/>
<comment type="similarity">
    <text evidence="2">Belongs to the eukaryotic ATPase subunit F6 family.</text>
</comment>
<dbReference type="InterPro" id="IPR036204">
    <property type="entry name" value="ATP_synth_f6_sf_mt"/>
</dbReference>
<name>A0A0D6LBP8_9BILA</name>
<reference evidence="10 11" key="1">
    <citation type="submission" date="2013-05" db="EMBL/GenBank/DDBJ databases">
        <title>Draft genome of the parasitic nematode Anyclostoma ceylanicum.</title>
        <authorList>
            <person name="Mitreva M."/>
        </authorList>
    </citation>
    <scope>NUCLEOTIDE SEQUENCE [LARGE SCALE GENOMIC DNA]</scope>
</reference>
<dbReference type="GO" id="GO:0015078">
    <property type="term" value="F:proton transmembrane transporter activity"/>
    <property type="evidence" value="ECO:0007669"/>
    <property type="project" value="InterPro"/>
</dbReference>
<evidence type="ECO:0000256" key="9">
    <source>
        <dbReference type="ARBA" id="ARBA00023136"/>
    </source>
</evidence>
<dbReference type="GO" id="GO:0045259">
    <property type="term" value="C:proton-transporting ATP synthase complex"/>
    <property type="evidence" value="ECO:0007669"/>
    <property type="project" value="UniProtKB-KW"/>
</dbReference>
<evidence type="ECO:0000313" key="11">
    <source>
        <dbReference type="Proteomes" id="UP000054495"/>
    </source>
</evidence>
<keyword evidence="3" id="KW-0813">Transport</keyword>
<evidence type="ECO:0000256" key="6">
    <source>
        <dbReference type="ARBA" id="ARBA00022792"/>
    </source>
</evidence>
<dbReference type="Gene3D" id="1.10.246.110">
    <property type="entry name" value="Mitochondrial ATP synthase-coupling factor 6"/>
    <property type="match status" value="1"/>
</dbReference>
<keyword evidence="9" id="KW-0472">Membrane</keyword>
<evidence type="ECO:0000256" key="3">
    <source>
        <dbReference type="ARBA" id="ARBA00022448"/>
    </source>
</evidence>
<keyword evidence="7" id="KW-0406">Ion transport</keyword>
<dbReference type="PANTHER" id="PTHR12441">
    <property type="entry name" value="ATP SYNTHASE COUPLING FACTOR 6, MITOCHONDRIAL"/>
    <property type="match status" value="1"/>
</dbReference>
<organism evidence="10 11">
    <name type="scientific">Ancylostoma ceylanicum</name>
    <dbReference type="NCBI Taxonomy" id="53326"/>
    <lineage>
        <taxon>Eukaryota</taxon>
        <taxon>Metazoa</taxon>
        <taxon>Ecdysozoa</taxon>
        <taxon>Nematoda</taxon>
        <taxon>Chromadorea</taxon>
        <taxon>Rhabditida</taxon>
        <taxon>Rhabditina</taxon>
        <taxon>Rhabditomorpha</taxon>
        <taxon>Strongyloidea</taxon>
        <taxon>Ancylostomatidae</taxon>
        <taxon>Ancylostomatinae</taxon>
        <taxon>Ancylostoma</taxon>
    </lineage>
</organism>
<dbReference type="Proteomes" id="UP000054495">
    <property type="component" value="Unassembled WGS sequence"/>
</dbReference>
<evidence type="ECO:0000256" key="4">
    <source>
        <dbReference type="ARBA" id="ARBA00022547"/>
    </source>
</evidence>
<dbReference type="SUPFAM" id="SSF111357">
    <property type="entry name" value="Mitochondrial ATP synthase coupling factor 6"/>
    <property type="match status" value="1"/>
</dbReference>
<keyword evidence="11" id="KW-1185">Reference proteome</keyword>